<keyword evidence="2 8" id="KW-0963">Cytoplasm</keyword>
<comment type="caution">
    <text evidence="8">Lacks conserved residue(s) required for the propagation of feature annotation.</text>
</comment>
<comment type="subcellular location">
    <subcellularLocation>
        <location evidence="8">Cytoplasm</location>
    </subcellularLocation>
</comment>
<evidence type="ECO:0000256" key="4">
    <source>
        <dbReference type="ARBA" id="ARBA00022741"/>
    </source>
</evidence>
<dbReference type="Pfam" id="PF19269">
    <property type="entry name" value="Anticodon_2"/>
    <property type="match status" value="1"/>
</dbReference>
<dbReference type="GO" id="GO:0000049">
    <property type="term" value="F:tRNA binding"/>
    <property type="evidence" value="ECO:0007669"/>
    <property type="project" value="InterPro"/>
</dbReference>
<dbReference type="AlphaFoldDB" id="A0A6A7KDX5"/>
<keyword evidence="5 8" id="KW-0067">ATP-binding</keyword>
<organism evidence="11 12">
    <name type="scientific">Alkalibaculum sporogenes</name>
    <dbReference type="NCBI Taxonomy" id="2655001"/>
    <lineage>
        <taxon>Bacteria</taxon>
        <taxon>Bacillati</taxon>
        <taxon>Bacillota</taxon>
        <taxon>Clostridia</taxon>
        <taxon>Eubacteriales</taxon>
        <taxon>Eubacteriaceae</taxon>
        <taxon>Alkalibaculum</taxon>
    </lineage>
</organism>
<dbReference type="SUPFAM" id="SSF52374">
    <property type="entry name" value="Nucleotidylyl transferase"/>
    <property type="match status" value="1"/>
</dbReference>
<dbReference type="GO" id="GO:0005737">
    <property type="term" value="C:cytoplasm"/>
    <property type="evidence" value="ECO:0007669"/>
    <property type="project" value="UniProtKB-SubCell"/>
</dbReference>
<comment type="subunit">
    <text evidence="8">Monomer.</text>
</comment>
<gene>
    <name evidence="8" type="primary">gltX</name>
    <name evidence="11" type="ORF">GC105_16555</name>
</gene>
<dbReference type="Pfam" id="PF00749">
    <property type="entry name" value="tRNA-synt_1c"/>
    <property type="match status" value="1"/>
</dbReference>
<feature type="binding site" evidence="8">
    <location>
        <position position="259"/>
    </location>
    <ligand>
        <name>ATP</name>
        <dbReference type="ChEBI" id="CHEBI:30616"/>
    </ligand>
</feature>
<feature type="short sequence motif" description="'HIGH' region" evidence="8">
    <location>
        <begin position="8"/>
        <end position="18"/>
    </location>
</feature>
<feature type="short sequence motif" description="'KMSKS' region" evidence="8">
    <location>
        <begin position="256"/>
        <end position="260"/>
    </location>
</feature>
<dbReference type="GO" id="GO:0008270">
    <property type="term" value="F:zinc ion binding"/>
    <property type="evidence" value="ECO:0007669"/>
    <property type="project" value="InterPro"/>
</dbReference>
<sequence>MVRVRFAPSPTGYVHIGSLRTALYNFLYAKKMNGSYVLRIEDTDQTRYVEGSIENLINCLVKTGIVHEEGPFIKGNDIEEIGSFGPYTQSKRLNIYNEYIEKLIEKDWAYTCFCSQDRLAEVRDQQKAKGETPKYDGKCRQLSKTEVEEKIKSGDPYVIRLKLPVDTIISFEDMVRGSIVFNTNDLDDQVLIKTDGFPTYHFAVVVDDHLMGITHIIRGEEWLPSTPKHVALYKAFKWEEPKYVHLPNILNDDKKKLSKRQGDVAVEDFLKKGYLPEALINYIALLGWSPDSEEEVFTMEELIQKFDLTRINKSGAVFDRNKLNWMNSIYIKSMENKKLVELITPYLLDTDIILETDFQEKPDYIQMIVETFKEKLNSLSDIVPLVNDLFKEEINFDDEMKEILKGESVPELVKVLTSEIERLDTVTPENIKKIFKIIQKEHGIKGKNLYMPVRVITTGETHGSDLMMIMSILGKEILLKRINSLILN</sequence>
<comment type="function">
    <text evidence="8">Catalyzes the attachment of glutamate to tRNA(Glu) in a two-step reaction: glutamate is first activated by ATP to form Glu-AMP and then transferred to the acceptor end of tRNA(Glu).</text>
</comment>
<dbReference type="FunFam" id="1.10.10.350:FF:000002">
    <property type="entry name" value="Glutamate--tRNA ligase"/>
    <property type="match status" value="1"/>
</dbReference>
<dbReference type="SUPFAM" id="SSF48163">
    <property type="entry name" value="An anticodon-binding domain of class I aminoacyl-tRNA synthetases"/>
    <property type="match status" value="1"/>
</dbReference>
<name>A0A6A7KDX5_9FIRM</name>
<dbReference type="GO" id="GO:0006424">
    <property type="term" value="P:glutamyl-tRNA aminoacylation"/>
    <property type="evidence" value="ECO:0007669"/>
    <property type="project" value="UniProtKB-UniRule"/>
</dbReference>
<dbReference type="FunFam" id="3.40.50.620:FF:000045">
    <property type="entry name" value="Glutamate--tRNA ligase, mitochondrial"/>
    <property type="match status" value="1"/>
</dbReference>
<dbReference type="Proteomes" id="UP000440004">
    <property type="component" value="Unassembled WGS sequence"/>
</dbReference>
<dbReference type="GO" id="GO:0004818">
    <property type="term" value="F:glutamate-tRNA ligase activity"/>
    <property type="evidence" value="ECO:0007669"/>
    <property type="project" value="UniProtKB-UniRule"/>
</dbReference>
<comment type="similarity">
    <text evidence="1 8">Belongs to the class-I aminoacyl-tRNA synthetase family. Glutamate--tRNA ligase type 1 subfamily.</text>
</comment>
<feature type="domain" description="Glutamyl/glutaminyl-tRNA synthetase class Ib catalytic" evidence="9">
    <location>
        <begin position="1"/>
        <end position="325"/>
    </location>
</feature>
<protein>
    <recommendedName>
        <fullName evidence="8">Glutamate--tRNA ligase</fullName>
        <ecNumber evidence="8">6.1.1.17</ecNumber>
    </recommendedName>
    <alternativeName>
        <fullName evidence="8">Glutamyl-tRNA synthetase</fullName>
        <shortName evidence="8">GluRS</shortName>
    </alternativeName>
</protein>
<keyword evidence="3 8" id="KW-0436">Ligase</keyword>
<dbReference type="InterPro" id="IPR049940">
    <property type="entry name" value="GluQ/Sye"/>
</dbReference>
<keyword evidence="4 8" id="KW-0547">Nucleotide-binding</keyword>
<evidence type="ECO:0000256" key="6">
    <source>
        <dbReference type="ARBA" id="ARBA00022917"/>
    </source>
</evidence>
<dbReference type="InterPro" id="IPR014729">
    <property type="entry name" value="Rossmann-like_a/b/a_fold"/>
</dbReference>
<keyword evidence="6 8" id="KW-0648">Protein biosynthesis</keyword>
<reference evidence="11 12" key="1">
    <citation type="submission" date="2019-10" db="EMBL/GenBank/DDBJ databases">
        <title>Alkalibaculum tamaniensis sp.nov., a new alkaliphilic acetogen, isolated on methoxylated aromatics from a mud volcano.</title>
        <authorList>
            <person name="Khomyakova M.A."/>
            <person name="Merkel A.Y."/>
            <person name="Bonch-Osmolovskaya E.A."/>
            <person name="Slobodkin A.I."/>
        </authorList>
    </citation>
    <scope>NUCLEOTIDE SEQUENCE [LARGE SCALE GENOMIC DNA]</scope>
    <source>
        <strain evidence="11 12">M08DMB</strain>
    </source>
</reference>
<proteinExistence type="inferred from homology"/>
<feature type="domain" description="Aminoacyl-tRNA synthetase class I anticodon-binding" evidence="10">
    <location>
        <begin position="338"/>
        <end position="485"/>
    </location>
</feature>
<keyword evidence="7 8" id="KW-0030">Aminoacyl-tRNA synthetase</keyword>
<evidence type="ECO:0000259" key="9">
    <source>
        <dbReference type="Pfam" id="PF00749"/>
    </source>
</evidence>
<evidence type="ECO:0000256" key="5">
    <source>
        <dbReference type="ARBA" id="ARBA00022840"/>
    </source>
</evidence>
<evidence type="ECO:0000256" key="1">
    <source>
        <dbReference type="ARBA" id="ARBA00007894"/>
    </source>
</evidence>
<evidence type="ECO:0000256" key="7">
    <source>
        <dbReference type="ARBA" id="ARBA00023146"/>
    </source>
</evidence>
<evidence type="ECO:0000313" key="12">
    <source>
        <dbReference type="Proteomes" id="UP000440004"/>
    </source>
</evidence>
<evidence type="ECO:0000256" key="3">
    <source>
        <dbReference type="ARBA" id="ARBA00022598"/>
    </source>
</evidence>
<dbReference type="PANTHER" id="PTHR43311:SF2">
    <property type="entry name" value="GLUTAMATE--TRNA LIGASE, MITOCHONDRIAL-RELATED"/>
    <property type="match status" value="1"/>
</dbReference>
<dbReference type="InterPro" id="IPR004527">
    <property type="entry name" value="Glu-tRNA-ligase_bac/mito"/>
</dbReference>
<evidence type="ECO:0000259" key="10">
    <source>
        <dbReference type="Pfam" id="PF19269"/>
    </source>
</evidence>
<comment type="caution">
    <text evidence="11">The sequence shown here is derived from an EMBL/GenBank/DDBJ whole genome shotgun (WGS) entry which is preliminary data.</text>
</comment>
<evidence type="ECO:0000313" key="11">
    <source>
        <dbReference type="EMBL" id="MPW27367.1"/>
    </source>
</evidence>
<dbReference type="InterPro" id="IPR020058">
    <property type="entry name" value="Glu/Gln-tRNA-synth_Ib_cat-dom"/>
</dbReference>
<dbReference type="InterPro" id="IPR020751">
    <property type="entry name" value="aa-tRNA-synth_I_codon-bd_sub2"/>
</dbReference>
<dbReference type="RefSeq" id="WP_152807035.1">
    <property type="nucleotide sequence ID" value="NZ_WHNX01000072.1"/>
</dbReference>
<dbReference type="CDD" id="cd00808">
    <property type="entry name" value="GluRS_core"/>
    <property type="match status" value="1"/>
</dbReference>
<dbReference type="InterPro" id="IPR045462">
    <property type="entry name" value="aa-tRNA-synth_I_cd-bd"/>
</dbReference>
<dbReference type="Gene3D" id="3.40.50.620">
    <property type="entry name" value="HUPs"/>
    <property type="match status" value="1"/>
</dbReference>
<dbReference type="InterPro" id="IPR008925">
    <property type="entry name" value="aa_tRNA-synth_I_cd-bd_sf"/>
</dbReference>
<keyword evidence="12" id="KW-1185">Reference proteome</keyword>
<evidence type="ECO:0000256" key="8">
    <source>
        <dbReference type="HAMAP-Rule" id="MF_00022"/>
    </source>
</evidence>
<dbReference type="EMBL" id="WHNX01000072">
    <property type="protein sequence ID" value="MPW27367.1"/>
    <property type="molecule type" value="Genomic_DNA"/>
</dbReference>
<dbReference type="Gene3D" id="1.10.10.350">
    <property type="match status" value="1"/>
</dbReference>
<dbReference type="PANTHER" id="PTHR43311">
    <property type="entry name" value="GLUTAMATE--TRNA LIGASE"/>
    <property type="match status" value="1"/>
</dbReference>
<dbReference type="InterPro" id="IPR033910">
    <property type="entry name" value="GluRS_core"/>
</dbReference>
<dbReference type="GO" id="GO:0005524">
    <property type="term" value="F:ATP binding"/>
    <property type="evidence" value="ECO:0007669"/>
    <property type="project" value="UniProtKB-UniRule"/>
</dbReference>
<dbReference type="InterPro" id="IPR000924">
    <property type="entry name" value="Glu/Gln-tRNA-synth"/>
</dbReference>
<dbReference type="HAMAP" id="MF_00022">
    <property type="entry name" value="Glu_tRNA_synth_type1"/>
    <property type="match status" value="1"/>
</dbReference>
<evidence type="ECO:0000256" key="2">
    <source>
        <dbReference type="ARBA" id="ARBA00022490"/>
    </source>
</evidence>
<dbReference type="NCBIfam" id="TIGR00464">
    <property type="entry name" value="gltX_bact"/>
    <property type="match status" value="1"/>
</dbReference>
<dbReference type="PRINTS" id="PR00987">
    <property type="entry name" value="TRNASYNTHGLU"/>
</dbReference>
<comment type="catalytic activity">
    <reaction evidence="8">
        <text>tRNA(Glu) + L-glutamate + ATP = L-glutamyl-tRNA(Glu) + AMP + diphosphate</text>
        <dbReference type="Rhea" id="RHEA:23540"/>
        <dbReference type="Rhea" id="RHEA-COMP:9663"/>
        <dbReference type="Rhea" id="RHEA-COMP:9680"/>
        <dbReference type="ChEBI" id="CHEBI:29985"/>
        <dbReference type="ChEBI" id="CHEBI:30616"/>
        <dbReference type="ChEBI" id="CHEBI:33019"/>
        <dbReference type="ChEBI" id="CHEBI:78442"/>
        <dbReference type="ChEBI" id="CHEBI:78520"/>
        <dbReference type="ChEBI" id="CHEBI:456215"/>
        <dbReference type="EC" id="6.1.1.17"/>
    </reaction>
</comment>
<accession>A0A6A7KDX5</accession>
<dbReference type="EC" id="6.1.1.17" evidence="8"/>